<feature type="domain" description="Zn(2)-C6 fungal-type" evidence="9">
    <location>
        <begin position="30"/>
        <end position="58"/>
    </location>
</feature>
<keyword evidence="3" id="KW-0862">Zinc</keyword>
<proteinExistence type="predicted"/>
<evidence type="ECO:0000256" key="4">
    <source>
        <dbReference type="ARBA" id="ARBA00023015"/>
    </source>
</evidence>
<dbReference type="SMART" id="SM00906">
    <property type="entry name" value="Fungal_trans"/>
    <property type="match status" value="1"/>
</dbReference>
<dbReference type="GO" id="GO:0008270">
    <property type="term" value="F:zinc ion binding"/>
    <property type="evidence" value="ECO:0007669"/>
    <property type="project" value="InterPro"/>
</dbReference>
<dbReference type="InterPro" id="IPR052202">
    <property type="entry name" value="Yeast_MetPath_Reg"/>
</dbReference>
<dbReference type="InterPro" id="IPR036864">
    <property type="entry name" value="Zn2-C6_fun-type_DNA-bd_sf"/>
</dbReference>
<dbReference type="SUPFAM" id="SSF57701">
    <property type="entry name" value="Zn2/Cys6 DNA-binding domain"/>
    <property type="match status" value="1"/>
</dbReference>
<sequence length="643" mass="71015">MSSATSGGEVLNSGEPAQSPRESAKARPQACERCWKRKQKCDRRLPACSSCQGLRVACIPRNQDFSVLTELSHTYVESLKKRVGDLERDAQASSRKRLRTNSYRAESLDYCSSTSPPIAPPQLAASVSPSTSAQATKDGHEDSSVRATMGAIGFLSRSAMAEPGDHSDDLPKKFSLAEMISGALAIDGRDPSAACPAPSAPMIDSPVMSITRDGTGDYLKQFLDQAVFLPYLDKMSLLGQYEAVLINSQPHSSGSPSPMHIFNIYMALGIGLLISPGSSHLSMLSSGFRGFAAKQLPAIIRSEPPQEHIHCMIMLLLYSLYNSVGGSAWHLLGLTVKSCISLGLHREPDVHAALTTVEGNKRRWLFWTVYTLDRLAMDRPFSIQDDDISVRIPPEEDGSLVPTTTHDSSKRLSMSRYIIHHAQLVSSIRTRKQTDVLLDYSNICHWRDLPPSLDRSPVPSLVELLEQLTCRALALLISPNHPTASDIGLLLGTVHDVELDVLSSSRQFVSRSYDRFIQGEFIGSFVDAYDIFQAAVICVCLTRRMNVAERNITKVAETISKASTLVTVISSKFPALAAFQRVLMSLSTRMMDDRNTSDSVSFLLHSELPFLLLVNIAFKNQLWETLLPIIPRRIQQFIRYTFI</sequence>
<dbReference type="CDD" id="cd00067">
    <property type="entry name" value="GAL4"/>
    <property type="match status" value="1"/>
</dbReference>
<dbReference type="PROSITE" id="PS00463">
    <property type="entry name" value="ZN2_CY6_FUNGAL_1"/>
    <property type="match status" value="1"/>
</dbReference>
<dbReference type="CDD" id="cd12148">
    <property type="entry name" value="fungal_TF_MHR"/>
    <property type="match status" value="1"/>
</dbReference>
<accession>A0A8H6NVK8</accession>
<comment type="subcellular location">
    <subcellularLocation>
        <location evidence="1">Nucleus</location>
    </subcellularLocation>
</comment>
<dbReference type="GO" id="GO:0006351">
    <property type="term" value="P:DNA-templated transcription"/>
    <property type="evidence" value="ECO:0007669"/>
    <property type="project" value="InterPro"/>
</dbReference>
<keyword evidence="11" id="KW-1185">Reference proteome</keyword>
<dbReference type="PANTHER" id="PTHR47782">
    <property type="entry name" value="ZN(II)2CYS6 TRANSCRIPTION FACTOR (EUROFUNG)-RELATED"/>
    <property type="match status" value="1"/>
</dbReference>
<name>A0A8H6NVK8_9PEZI</name>
<evidence type="ECO:0000256" key="1">
    <source>
        <dbReference type="ARBA" id="ARBA00004123"/>
    </source>
</evidence>
<dbReference type="Pfam" id="PF04082">
    <property type="entry name" value="Fungal_trans"/>
    <property type="match status" value="1"/>
</dbReference>
<feature type="region of interest" description="Disordered" evidence="8">
    <location>
        <begin position="1"/>
        <end position="24"/>
    </location>
</feature>
<evidence type="ECO:0000256" key="8">
    <source>
        <dbReference type="SAM" id="MobiDB-lite"/>
    </source>
</evidence>
<keyword evidence="6" id="KW-0804">Transcription</keyword>
<dbReference type="InterPro" id="IPR007219">
    <property type="entry name" value="XnlR_reg_dom"/>
</dbReference>
<dbReference type="GO" id="GO:0000981">
    <property type="term" value="F:DNA-binding transcription factor activity, RNA polymerase II-specific"/>
    <property type="evidence" value="ECO:0007669"/>
    <property type="project" value="InterPro"/>
</dbReference>
<evidence type="ECO:0000313" key="11">
    <source>
        <dbReference type="Proteomes" id="UP000639643"/>
    </source>
</evidence>
<dbReference type="EMBL" id="WIGM01000043">
    <property type="protein sequence ID" value="KAF6843364.1"/>
    <property type="molecule type" value="Genomic_DNA"/>
</dbReference>
<evidence type="ECO:0000256" key="3">
    <source>
        <dbReference type="ARBA" id="ARBA00022833"/>
    </source>
</evidence>
<dbReference type="AlphaFoldDB" id="A0A8H6NVK8"/>
<keyword evidence="2" id="KW-0479">Metal-binding</keyword>
<evidence type="ECO:0000256" key="7">
    <source>
        <dbReference type="ARBA" id="ARBA00023242"/>
    </source>
</evidence>
<evidence type="ECO:0000256" key="6">
    <source>
        <dbReference type="ARBA" id="ARBA00023163"/>
    </source>
</evidence>
<evidence type="ECO:0000256" key="5">
    <source>
        <dbReference type="ARBA" id="ARBA00023125"/>
    </source>
</evidence>
<dbReference type="PANTHER" id="PTHR47782:SF14">
    <property type="entry name" value="ZN(II)2CYS6 TRANSCRIPTION FACTOR (EUROFUNG)"/>
    <property type="match status" value="1"/>
</dbReference>
<protein>
    <recommendedName>
        <fullName evidence="9">Zn(2)-C6 fungal-type domain-containing protein</fullName>
    </recommendedName>
</protein>
<comment type="caution">
    <text evidence="10">The sequence shown here is derived from an EMBL/GenBank/DDBJ whole genome shotgun (WGS) entry which is preliminary data.</text>
</comment>
<feature type="compositionally biased region" description="Polar residues" evidence="8">
    <location>
        <begin position="125"/>
        <end position="135"/>
    </location>
</feature>
<dbReference type="Pfam" id="PF00172">
    <property type="entry name" value="Zn_clus"/>
    <property type="match status" value="1"/>
</dbReference>
<dbReference type="SMART" id="SM00066">
    <property type="entry name" value="GAL4"/>
    <property type="match status" value="1"/>
</dbReference>
<dbReference type="GO" id="GO:0005634">
    <property type="term" value="C:nucleus"/>
    <property type="evidence" value="ECO:0007669"/>
    <property type="project" value="UniProtKB-SubCell"/>
</dbReference>
<dbReference type="PROSITE" id="PS50048">
    <property type="entry name" value="ZN2_CY6_FUNGAL_2"/>
    <property type="match status" value="1"/>
</dbReference>
<evidence type="ECO:0000256" key="2">
    <source>
        <dbReference type="ARBA" id="ARBA00022723"/>
    </source>
</evidence>
<dbReference type="Proteomes" id="UP000639643">
    <property type="component" value="Unassembled WGS sequence"/>
</dbReference>
<feature type="region of interest" description="Disordered" evidence="8">
    <location>
        <begin position="119"/>
        <end position="143"/>
    </location>
</feature>
<keyword evidence="4" id="KW-0805">Transcription regulation</keyword>
<organism evidence="10 11">
    <name type="scientific">Colletotrichum musicola</name>
    <dbReference type="NCBI Taxonomy" id="2175873"/>
    <lineage>
        <taxon>Eukaryota</taxon>
        <taxon>Fungi</taxon>
        <taxon>Dikarya</taxon>
        <taxon>Ascomycota</taxon>
        <taxon>Pezizomycotina</taxon>
        <taxon>Sordariomycetes</taxon>
        <taxon>Hypocreomycetidae</taxon>
        <taxon>Glomerellales</taxon>
        <taxon>Glomerellaceae</taxon>
        <taxon>Colletotrichum</taxon>
        <taxon>Colletotrichum orchidearum species complex</taxon>
    </lineage>
</organism>
<dbReference type="InterPro" id="IPR001138">
    <property type="entry name" value="Zn2Cys6_DnaBD"/>
</dbReference>
<dbReference type="GO" id="GO:0045944">
    <property type="term" value="P:positive regulation of transcription by RNA polymerase II"/>
    <property type="evidence" value="ECO:0007669"/>
    <property type="project" value="TreeGrafter"/>
</dbReference>
<keyword evidence="7" id="KW-0539">Nucleus</keyword>
<gene>
    <name evidence="10" type="ORF">CMUS01_02194</name>
</gene>
<reference evidence="10" key="1">
    <citation type="journal article" date="2020" name="Phytopathology">
        <title>Genome Sequence Resources of Colletotrichum truncatum, C. plurivorum, C. musicola, and C. sojae: Four Species Pathogenic to Soybean (Glycine max).</title>
        <authorList>
            <person name="Rogerio F."/>
            <person name="Boufleur T.R."/>
            <person name="Ciampi-Guillardi M."/>
            <person name="Sukno S.A."/>
            <person name="Thon M.R."/>
            <person name="Massola Junior N.S."/>
            <person name="Baroncelli R."/>
        </authorList>
    </citation>
    <scope>NUCLEOTIDE SEQUENCE</scope>
    <source>
        <strain evidence="10">LFN0074</strain>
    </source>
</reference>
<dbReference type="OrthoDB" id="1621678at2759"/>
<keyword evidence="5" id="KW-0238">DNA-binding</keyword>
<dbReference type="Gene3D" id="4.10.240.10">
    <property type="entry name" value="Zn(2)-C6 fungal-type DNA-binding domain"/>
    <property type="match status" value="1"/>
</dbReference>
<evidence type="ECO:0000313" key="10">
    <source>
        <dbReference type="EMBL" id="KAF6843364.1"/>
    </source>
</evidence>
<evidence type="ECO:0000259" key="9">
    <source>
        <dbReference type="PROSITE" id="PS50048"/>
    </source>
</evidence>
<dbReference type="GO" id="GO:0043565">
    <property type="term" value="F:sequence-specific DNA binding"/>
    <property type="evidence" value="ECO:0007669"/>
    <property type="project" value="TreeGrafter"/>
</dbReference>